<evidence type="ECO:0000313" key="2">
    <source>
        <dbReference type="EMBL" id="QHT19317.1"/>
    </source>
</evidence>
<accession>A0A6C0DRK3</accession>
<keyword evidence="1" id="KW-1133">Transmembrane helix</keyword>
<reference evidence="2" key="1">
    <citation type="journal article" date="2020" name="Nature">
        <title>Giant virus diversity and host interactions through global metagenomics.</title>
        <authorList>
            <person name="Schulz F."/>
            <person name="Roux S."/>
            <person name="Paez-Espino D."/>
            <person name="Jungbluth S."/>
            <person name="Walsh D.A."/>
            <person name="Denef V.J."/>
            <person name="McMahon K.D."/>
            <person name="Konstantinidis K.T."/>
            <person name="Eloe-Fadrosh E.A."/>
            <person name="Kyrpides N.C."/>
            <person name="Woyke T."/>
        </authorList>
    </citation>
    <scope>NUCLEOTIDE SEQUENCE</scope>
    <source>
        <strain evidence="2">GVMAG-M-3300023174-57</strain>
    </source>
</reference>
<protein>
    <submittedName>
        <fullName evidence="2">Uncharacterized protein</fullName>
    </submittedName>
</protein>
<sequence length="104" mass="11611">MERIRPLFGIGSVAVILVGILWLLQRGRTIEIPEGFTTEIDTAVDVMNPITKIIKKVGALSLHFANPTLWKNTIETSKLSFTDLARRQIEQDKHAGADKIGDRN</sequence>
<proteinExistence type="predicted"/>
<name>A0A6C0DRK3_9ZZZZ</name>
<keyword evidence="1" id="KW-0472">Membrane</keyword>
<dbReference type="AlphaFoldDB" id="A0A6C0DRK3"/>
<evidence type="ECO:0000256" key="1">
    <source>
        <dbReference type="SAM" id="Phobius"/>
    </source>
</evidence>
<organism evidence="2">
    <name type="scientific">viral metagenome</name>
    <dbReference type="NCBI Taxonomy" id="1070528"/>
    <lineage>
        <taxon>unclassified sequences</taxon>
        <taxon>metagenomes</taxon>
        <taxon>organismal metagenomes</taxon>
    </lineage>
</organism>
<feature type="transmembrane region" description="Helical" evidence="1">
    <location>
        <begin position="6"/>
        <end position="24"/>
    </location>
</feature>
<dbReference type="EMBL" id="MN739664">
    <property type="protein sequence ID" value="QHT19317.1"/>
    <property type="molecule type" value="Genomic_DNA"/>
</dbReference>
<keyword evidence="1" id="KW-0812">Transmembrane</keyword>